<evidence type="ECO:0000256" key="11">
    <source>
        <dbReference type="ARBA" id="ARBA00031108"/>
    </source>
</evidence>
<evidence type="ECO:0000256" key="12">
    <source>
        <dbReference type="ARBA" id="ARBA00049955"/>
    </source>
</evidence>
<comment type="subcellular location">
    <subcellularLocation>
        <location evidence="2 13">Cytoplasm</location>
    </subcellularLocation>
</comment>
<dbReference type="Proteomes" id="UP000537260">
    <property type="component" value="Unassembled WGS sequence"/>
</dbReference>
<evidence type="ECO:0000256" key="3">
    <source>
        <dbReference type="ARBA" id="ARBA00004989"/>
    </source>
</evidence>
<comment type="domain">
    <text evidence="13">The N-terminal region seems to be important for proper quaternary structure. The C-terminal region contains the substrate-binding site.</text>
</comment>
<dbReference type="Gene3D" id="3.40.50.10750">
    <property type="entry name" value="Isocitrate/Isopropylmalate dehydrogenase-like"/>
    <property type="match status" value="1"/>
</dbReference>
<evidence type="ECO:0000256" key="2">
    <source>
        <dbReference type="ARBA" id="ARBA00004496"/>
    </source>
</evidence>
<dbReference type="InterPro" id="IPR016475">
    <property type="entry name" value="P-Actrans_bac"/>
</dbReference>
<evidence type="ECO:0000256" key="6">
    <source>
        <dbReference type="ARBA" id="ARBA00012707"/>
    </source>
</evidence>
<evidence type="ECO:0000256" key="1">
    <source>
        <dbReference type="ARBA" id="ARBA00000705"/>
    </source>
</evidence>
<evidence type="ECO:0000256" key="7">
    <source>
        <dbReference type="ARBA" id="ARBA00021528"/>
    </source>
</evidence>
<dbReference type="Pfam" id="PF01515">
    <property type="entry name" value="PTA_PTB"/>
    <property type="match status" value="1"/>
</dbReference>
<dbReference type="UniPathway" id="UPA00340">
    <property type="reaction ID" value="UER00459"/>
</dbReference>
<dbReference type="GO" id="GO:0008959">
    <property type="term" value="F:phosphate acetyltransferase activity"/>
    <property type="evidence" value="ECO:0007669"/>
    <property type="project" value="UniProtKB-EC"/>
</dbReference>
<accession>A0A7Z0J6G4</accession>
<dbReference type="InterPro" id="IPR002505">
    <property type="entry name" value="PTA_PTB"/>
</dbReference>
<gene>
    <name evidence="16" type="ORF">HNR05_002288</name>
</gene>
<evidence type="ECO:0000256" key="8">
    <source>
        <dbReference type="ARBA" id="ARBA00022490"/>
    </source>
</evidence>
<dbReference type="PANTHER" id="PTHR43356">
    <property type="entry name" value="PHOSPHATE ACETYLTRANSFERASE"/>
    <property type="match status" value="1"/>
</dbReference>
<dbReference type="GO" id="GO:0006085">
    <property type="term" value="P:acetyl-CoA biosynthetic process"/>
    <property type="evidence" value="ECO:0007669"/>
    <property type="project" value="UniProtKB-UniPathway"/>
</dbReference>
<comment type="function">
    <text evidence="12 13">Involved in acetate metabolism.</text>
</comment>
<evidence type="ECO:0000256" key="5">
    <source>
        <dbReference type="ARBA" id="ARBA00009786"/>
    </source>
</evidence>
<evidence type="ECO:0000256" key="10">
    <source>
        <dbReference type="ARBA" id="ARBA00023315"/>
    </source>
</evidence>
<keyword evidence="9 13" id="KW-0808">Transferase</keyword>
<organism evidence="16 17">
    <name type="scientific">Glaciibacter psychrotolerans</name>
    <dbReference type="NCBI Taxonomy" id="670054"/>
    <lineage>
        <taxon>Bacteria</taxon>
        <taxon>Bacillati</taxon>
        <taxon>Actinomycetota</taxon>
        <taxon>Actinomycetes</taxon>
        <taxon>Micrococcales</taxon>
        <taxon>Microbacteriaceae</taxon>
        <taxon>Glaciibacter</taxon>
    </lineage>
</organism>
<dbReference type="PIRSF" id="PIRSF006107">
    <property type="entry name" value="PhpActrans_proteobac"/>
    <property type="match status" value="1"/>
</dbReference>
<dbReference type="NCBIfam" id="TIGR00651">
    <property type="entry name" value="pta"/>
    <property type="match status" value="1"/>
</dbReference>
<dbReference type="InterPro" id="IPR042113">
    <property type="entry name" value="P_AcTrfase_dom1"/>
</dbReference>
<dbReference type="PANTHER" id="PTHR43356:SF3">
    <property type="entry name" value="PHOSPHATE ACETYLTRANSFERASE"/>
    <property type="match status" value="1"/>
</dbReference>
<evidence type="ECO:0000256" key="9">
    <source>
        <dbReference type="ARBA" id="ARBA00022679"/>
    </source>
</evidence>
<comment type="catalytic activity">
    <reaction evidence="1 13">
        <text>acetyl-CoA + phosphate = acetyl phosphate + CoA</text>
        <dbReference type="Rhea" id="RHEA:19521"/>
        <dbReference type="ChEBI" id="CHEBI:22191"/>
        <dbReference type="ChEBI" id="CHEBI:43474"/>
        <dbReference type="ChEBI" id="CHEBI:57287"/>
        <dbReference type="ChEBI" id="CHEBI:57288"/>
        <dbReference type="EC" id="2.3.1.8"/>
    </reaction>
</comment>
<dbReference type="InterPro" id="IPR042112">
    <property type="entry name" value="P_AcTrfase_dom2"/>
</dbReference>
<dbReference type="EC" id="2.3.1.8" evidence="6 13"/>
<keyword evidence="10 13" id="KW-0012">Acyltransferase</keyword>
<dbReference type="InterPro" id="IPR027417">
    <property type="entry name" value="P-loop_NTPase"/>
</dbReference>
<dbReference type="Pfam" id="PF13500">
    <property type="entry name" value="AAA_26"/>
    <property type="match status" value="1"/>
</dbReference>
<dbReference type="RefSeq" id="WP_179579102.1">
    <property type="nucleotide sequence ID" value="NZ_JACCFM010000001.1"/>
</dbReference>
<protein>
    <recommendedName>
        <fullName evidence="7 13">Phosphate acetyltransferase</fullName>
        <ecNumber evidence="6 13">2.3.1.8</ecNumber>
    </recommendedName>
    <alternativeName>
        <fullName evidence="11 13">Phosphotransacetylase</fullName>
    </alternativeName>
</protein>
<comment type="pathway">
    <text evidence="3 13">Metabolic intermediate biosynthesis; acetyl-CoA biosynthesis; acetyl-CoA from acetate: step 2/2.</text>
</comment>
<evidence type="ECO:0000256" key="13">
    <source>
        <dbReference type="PIRNR" id="PIRNR006107"/>
    </source>
</evidence>
<evidence type="ECO:0000313" key="16">
    <source>
        <dbReference type="EMBL" id="NYJ20497.1"/>
    </source>
</evidence>
<dbReference type="Pfam" id="PF07085">
    <property type="entry name" value="DRTGG"/>
    <property type="match status" value="1"/>
</dbReference>
<feature type="domain" description="Phosphate acetyl/butaryl transferase" evidence="14">
    <location>
        <begin position="383"/>
        <end position="695"/>
    </location>
</feature>
<keyword evidence="17" id="KW-1185">Reference proteome</keyword>
<evidence type="ECO:0000259" key="15">
    <source>
        <dbReference type="Pfam" id="PF07085"/>
    </source>
</evidence>
<dbReference type="GO" id="GO:0005737">
    <property type="term" value="C:cytoplasm"/>
    <property type="evidence" value="ECO:0007669"/>
    <property type="project" value="UniProtKB-SubCell"/>
</dbReference>
<comment type="similarity">
    <text evidence="5 13">In the N-terminal section; belongs to the CobB/CobQ family.</text>
</comment>
<evidence type="ECO:0000256" key="4">
    <source>
        <dbReference type="ARBA" id="ARBA00008756"/>
    </source>
</evidence>
<evidence type="ECO:0000259" key="14">
    <source>
        <dbReference type="Pfam" id="PF01515"/>
    </source>
</evidence>
<dbReference type="AlphaFoldDB" id="A0A7Z0J6G4"/>
<proteinExistence type="inferred from homology"/>
<keyword evidence="8 13" id="KW-0963">Cytoplasm</keyword>
<dbReference type="SUPFAM" id="SSF53659">
    <property type="entry name" value="Isocitrate/Isopropylmalate dehydrogenase-like"/>
    <property type="match status" value="1"/>
</dbReference>
<dbReference type="InterPro" id="IPR004614">
    <property type="entry name" value="P_AcTrfase"/>
</dbReference>
<dbReference type="Gene3D" id="3.40.50.300">
    <property type="entry name" value="P-loop containing nucleotide triphosphate hydrolases"/>
    <property type="match status" value="1"/>
</dbReference>
<reference evidence="16 17" key="1">
    <citation type="submission" date="2020-07" db="EMBL/GenBank/DDBJ databases">
        <title>Sequencing the genomes of 1000 actinobacteria strains.</title>
        <authorList>
            <person name="Klenk H.-P."/>
        </authorList>
    </citation>
    <scope>NUCLEOTIDE SEQUENCE [LARGE SCALE GENOMIC DNA]</scope>
    <source>
        <strain evidence="16 17">LI1</strain>
    </source>
</reference>
<feature type="domain" description="DRTGG" evidence="15">
    <location>
        <begin position="221"/>
        <end position="333"/>
    </location>
</feature>
<dbReference type="EMBL" id="JACCFM010000001">
    <property type="protein sequence ID" value="NYJ20497.1"/>
    <property type="molecule type" value="Genomic_DNA"/>
</dbReference>
<dbReference type="Gene3D" id="3.40.1390.20">
    <property type="entry name" value="HprK N-terminal domain-like"/>
    <property type="match status" value="1"/>
</dbReference>
<comment type="caution">
    <text evidence="16">The sequence shown here is derived from an EMBL/GenBank/DDBJ whole genome shotgun (WGS) entry which is preliminary data.</text>
</comment>
<dbReference type="SUPFAM" id="SSF75138">
    <property type="entry name" value="HprK N-terminal domain-like"/>
    <property type="match status" value="1"/>
</dbReference>
<dbReference type="NCBIfam" id="NF004167">
    <property type="entry name" value="PRK05632.1"/>
    <property type="match status" value="1"/>
</dbReference>
<dbReference type="InterPro" id="IPR010766">
    <property type="entry name" value="DRTGG"/>
</dbReference>
<dbReference type="FunFam" id="3.40.50.10750:FF:000001">
    <property type="entry name" value="Phosphate acetyltransferase"/>
    <property type="match status" value="1"/>
</dbReference>
<comment type="similarity">
    <text evidence="4 13">In the C-terminal section; belongs to the phosphate acetyltransferase and butyryltransferase family.</text>
</comment>
<name>A0A7Z0J6G4_9MICO</name>
<evidence type="ECO:0000313" key="17">
    <source>
        <dbReference type="Proteomes" id="UP000537260"/>
    </source>
</evidence>
<dbReference type="InterPro" id="IPR028979">
    <property type="entry name" value="Ser_kin/Pase_Hpr-like_N_sf"/>
</dbReference>
<dbReference type="Gene3D" id="3.40.50.10950">
    <property type="match status" value="1"/>
</dbReference>
<dbReference type="NCBIfam" id="NF007233">
    <property type="entry name" value="PRK09653.1"/>
    <property type="match status" value="1"/>
</dbReference>
<sequence>MARSIYITSVEGHSGKSTVALGTLDTLSHQVKRVGVFRPIARSTAERDYVVDLLIGHDSVDLAYDECIGVTYDEVHEDADAALSRIVERYKAVEAQCDAVVIVGSDYTDVGSPTELSFNARIAANLGAPVLLVLGGRSSQVSGERLGQADPRSPAHMHDIAELAVHELTAAHATLLAVIANRADATQQDAVRDAILDAKPGVPVWVIPEDPYLIAPSMESIMKATQGTLIKGDPELLAREALGVVVAGMSMVNVLPRLIQGAVLVVAGDRTEVLLAAMMAQTSGTFPSIAGIVLNGGFELPEPIERLLDGLPQTLPIIRTGLGTYDTIVAITRTRGKLAADSQRKYDAALALFEQHVDASALLALLRVSRTEVVTPLMFEFGLLERARSHRKRIVLPEGGDDRILRAAHTLLAREVADLTILGETFEVRSRAIELGLDLSKAEVLSPYDPVLVMRFAEEYARLRAHKGITLEQAREQVSDVSYFGTMMVHLGLADGMVSGAVHTTAHTIRPSFEIIKTKPDVKVVSSVFLMALEDRVLVYGDCAVIPDPDAEQLADIAISSTATAVQFGIEPRVAMLSYSTGESGSGVDVDKVRTATAIVRSRRPDLLVEGPIQYDAATDIIVAASKMPLSEVAGRATVFIFPDLNTGNNTYKAVQRSAGAVAIGPVLQGLRKPINDLSRGALVQDIVNTVAITAIQAQED</sequence>
<dbReference type="SUPFAM" id="SSF52540">
    <property type="entry name" value="P-loop containing nucleoside triphosphate hydrolases"/>
    <property type="match status" value="1"/>
</dbReference>
<dbReference type="InterPro" id="IPR050500">
    <property type="entry name" value="Phos_Acetyltrans/Butyryltrans"/>
</dbReference>